<name>A0A3M7T752_BRAPC</name>
<comment type="caution">
    <text evidence="1">The sequence shown here is derived from an EMBL/GenBank/DDBJ whole genome shotgun (WGS) entry which is preliminary data.</text>
</comment>
<evidence type="ECO:0000313" key="1">
    <source>
        <dbReference type="EMBL" id="RNA43893.1"/>
    </source>
</evidence>
<evidence type="ECO:0000313" key="2">
    <source>
        <dbReference type="Proteomes" id="UP000276133"/>
    </source>
</evidence>
<gene>
    <name evidence="1" type="ORF">BpHYR1_026152</name>
</gene>
<dbReference type="AlphaFoldDB" id="A0A3M7T752"/>
<dbReference type="EMBL" id="REGN01000173">
    <property type="protein sequence ID" value="RNA43893.1"/>
    <property type="molecule type" value="Genomic_DNA"/>
</dbReference>
<dbReference type="Proteomes" id="UP000276133">
    <property type="component" value="Unassembled WGS sequence"/>
</dbReference>
<keyword evidence="2" id="KW-1185">Reference proteome</keyword>
<reference evidence="1 2" key="1">
    <citation type="journal article" date="2018" name="Sci. Rep.">
        <title>Genomic signatures of local adaptation to the degree of environmental predictability in rotifers.</title>
        <authorList>
            <person name="Franch-Gras L."/>
            <person name="Hahn C."/>
            <person name="Garcia-Roger E.M."/>
            <person name="Carmona M.J."/>
            <person name="Serra M."/>
            <person name="Gomez A."/>
        </authorList>
    </citation>
    <scope>NUCLEOTIDE SEQUENCE [LARGE SCALE GENOMIC DNA]</scope>
    <source>
        <strain evidence="1">HYR1</strain>
    </source>
</reference>
<proteinExistence type="predicted"/>
<protein>
    <submittedName>
        <fullName evidence="1">Uncharacterized protein</fullName>
    </submittedName>
</protein>
<sequence>MACGSVSGVGSEGEMVGAFWAAFDLVAFEPEKLNLWSPFIFLETNSKQQQNNIRRPEKFKN</sequence>
<accession>A0A3M7T752</accession>
<organism evidence="1 2">
    <name type="scientific">Brachionus plicatilis</name>
    <name type="common">Marine rotifer</name>
    <name type="synonym">Brachionus muelleri</name>
    <dbReference type="NCBI Taxonomy" id="10195"/>
    <lineage>
        <taxon>Eukaryota</taxon>
        <taxon>Metazoa</taxon>
        <taxon>Spiralia</taxon>
        <taxon>Gnathifera</taxon>
        <taxon>Rotifera</taxon>
        <taxon>Eurotatoria</taxon>
        <taxon>Monogononta</taxon>
        <taxon>Pseudotrocha</taxon>
        <taxon>Ploima</taxon>
        <taxon>Brachionidae</taxon>
        <taxon>Brachionus</taxon>
    </lineage>
</organism>